<keyword evidence="5" id="KW-0804">Transcription</keyword>
<dbReference type="AlphaFoldDB" id="A0A242CGV7"/>
<dbReference type="PROSITE" id="PS51372">
    <property type="entry name" value="PRD_2"/>
    <property type="match status" value="1"/>
</dbReference>
<dbReference type="InterPro" id="IPR036095">
    <property type="entry name" value="PTS_EIIB-like_sf"/>
</dbReference>
<gene>
    <name evidence="9" type="ORF">A5880_000078</name>
    <name evidence="8" type="ORF">A5880_002173</name>
</gene>
<evidence type="ECO:0000313" key="10">
    <source>
        <dbReference type="Proteomes" id="UP000195139"/>
    </source>
</evidence>
<dbReference type="EMBL" id="NGLE01000001">
    <property type="protein sequence ID" value="OTO09399.1"/>
    <property type="molecule type" value="Genomic_DNA"/>
</dbReference>
<dbReference type="Pfam" id="PF05043">
    <property type="entry name" value="Mga"/>
    <property type="match status" value="1"/>
</dbReference>
<dbReference type="InterPro" id="IPR050661">
    <property type="entry name" value="BglG_antiterminators"/>
</dbReference>
<reference evidence="9" key="1">
    <citation type="submission" date="2017-05" db="EMBL/GenBank/DDBJ databases">
        <title>The Genome Sequence of Enterococcus sp. 4G2_DIV0659.</title>
        <authorList>
            <consortium name="The Broad Institute Genomics Platform"/>
            <consortium name="The Broad Institute Genomic Center for Infectious Diseases"/>
            <person name="Earl A."/>
            <person name="Manson A."/>
            <person name="Schwartman J."/>
            <person name="Gilmore M."/>
            <person name="Abouelleil A."/>
            <person name="Cao P."/>
            <person name="Chapman S."/>
            <person name="Cusick C."/>
            <person name="Shea T."/>
            <person name="Young S."/>
            <person name="Neafsey D."/>
            <person name="Nusbaum C."/>
            <person name="Birren B."/>
        </authorList>
    </citation>
    <scope>NUCLEOTIDE SEQUENCE [LARGE SCALE GENOMIC DNA]</scope>
    <source>
        <strain evidence="9">4G2_DIV0659</strain>
    </source>
</reference>
<dbReference type="CDD" id="cd05568">
    <property type="entry name" value="PTS_IIB_bgl_like"/>
    <property type="match status" value="1"/>
</dbReference>
<comment type="caution">
    <text evidence="9">The sequence shown here is derived from an EMBL/GenBank/DDBJ whole genome shotgun (WGS) entry which is preliminary data.</text>
</comment>
<keyword evidence="10" id="KW-1185">Reference proteome</keyword>
<keyword evidence="2" id="KW-0677">Repeat</keyword>
<dbReference type="Pfam" id="PF00874">
    <property type="entry name" value="PRD"/>
    <property type="match status" value="1"/>
</dbReference>
<dbReference type="Gene3D" id="1.10.10.10">
    <property type="entry name" value="Winged helix-like DNA-binding domain superfamily/Winged helix DNA-binding domain"/>
    <property type="match status" value="2"/>
</dbReference>
<dbReference type="SUPFAM" id="SSF52794">
    <property type="entry name" value="PTS system IIB component-like"/>
    <property type="match status" value="1"/>
</dbReference>
<dbReference type="InterPro" id="IPR036634">
    <property type="entry name" value="PRD_sf"/>
</dbReference>
<organism evidence="9">
    <name type="scientific">Candidatus Enterococcus mansonii</name>
    <dbReference type="NCBI Taxonomy" id="1834181"/>
    <lineage>
        <taxon>Bacteria</taxon>
        <taxon>Bacillati</taxon>
        <taxon>Bacillota</taxon>
        <taxon>Bacilli</taxon>
        <taxon>Lactobacillales</taxon>
        <taxon>Enterococcaceae</taxon>
        <taxon>Enterococcus</taxon>
    </lineage>
</organism>
<keyword evidence="3" id="KW-0805">Transcription regulation</keyword>
<proteinExistence type="predicted"/>
<dbReference type="Proteomes" id="UP000195139">
    <property type="component" value="Unassembled WGS sequence"/>
</dbReference>
<evidence type="ECO:0000313" key="8">
    <source>
        <dbReference type="EMBL" id="MEI5994587.1"/>
    </source>
</evidence>
<evidence type="ECO:0000256" key="2">
    <source>
        <dbReference type="ARBA" id="ARBA00022737"/>
    </source>
</evidence>
<dbReference type="InterPro" id="IPR011608">
    <property type="entry name" value="PRD"/>
</dbReference>
<dbReference type="STRING" id="1834181.A5880_000078"/>
<dbReference type="PANTHER" id="PTHR30185">
    <property type="entry name" value="CRYPTIC BETA-GLUCOSIDE BGL OPERON ANTITERMINATOR"/>
    <property type="match status" value="1"/>
</dbReference>
<dbReference type="GO" id="GO:0008982">
    <property type="term" value="F:protein-N(PI)-phosphohistidine-sugar phosphotransferase activity"/>
    <property type="evidence" value="ECO:0007669"/>
    <property type="project" value="InterPro"/>
</dbReference>
<dbReference type="SUPFAM" id="SSF63520">
    <property type="entry name" value="PTS-regulatory domain, PRD"/>
    <property type="match status" value="1"/>
</dbReference>
<dbReference type="Gene3D" id="1.10.1790.10">
    <property type="entry name" value="PRD domain"/>
    <property type="match status" value="1"/>
</dbReference>
<evidence type="ECO:0008006" key="11">
    <source>
        <dbReference type="Google" id="ProtNLM"/>
    </source>
</evidence>
<keyword evidence="4" id="KW-0010">Activator</keyword>
<dbReference type="GO" id="GO:0009401">
    <property type="term" value="P:phosphoenolpyruvate-dependent sugar phosphotransferase system"/>
    <property type="evidence" value="ECO:0007669"/>
    <property type="project" value="InterPro"/>
</dbReference>
<protein>
    <recommendedName>
        <fullName evidence="11">Transcriptional antiterminator</fullName>
    </recommendedName>
</protein>
<keyword evidence="1" id="KW-0808">Transferase</keyword>
<dbReference type="InterPro" id="IPR007737">
    <property type="entry name" value="Mga_HTH"/>
</dbReference>
<evidence type="ECO:0000256" key="1">
    <source>
        <dbReference type="ARBA" id="ARBA00022679"/>
    </source>
</evidence>
<accession>A0A242CGV7</accession>
<dbReference type="EMBL" id="NGLE02000001">
    <property type="protein sequence ID" value="MEI5994587.1"/>
    <property type="molecule type" value="Genomic_DNA"/>
</dbReference>
<feature type="domain" description="PRD" evidence="7">
    <location>
        <begin position="307"/>
        <end position="414"/>
    </location>
</feature>
<evidence type="ECO:0000259" key="7">
    <source>
        <dbReference type="PROSITE" id="PS51372"/>
    </source>
</evidence>
<evidence type="ECO:0000256" key="5">
    <source>
        <dbReference type="ARBA" id="ARBA00023163"/>
    </source>
</evidence>
<evidence type="ECO:0000256" key="3">
    <source>
        <dbReference type="ARBA" id="ARBA00023015"/>
    </source>
</evidence>
<dbReference type="InterPro" id="IPR013196">
    <property type="entry name" value="HTH_11"/>
</dbReference>
<dbReference type="InterPro" id="IPR036388">
    <property type="entry name" value="WH-like_DNA-bd_sf"/>
</dbReference>
<dbReference type="Pfam" id="PF08279">
    <property type="entry name" value="HTH_11"/>
    <property type="match status" value="1"/>
</dbReference>
<reference evidence="8 10" key="2">
    <citation type="submission" date="2018-07" db="EMBL/GenBank/DDBJ databases">
        <title>The Genome Sequence of Enterococcus sp. DIV0659b.</title>
        <authorList>
            <consortium name="The Broad Institute Genomics Platform"/>
            <consortium name="The Broad Institute Genomic Center for Infectious Diseases"/>
            <person name="Earl A."/>
            <person name="Manson A."/>
            <person name="Schwartman J."/>
            <person name="Gilmore M."/>
            <person name="Abouelleil A."/>
            <person name="Cao P."/>
            <person name="Chapman S."/>
            <person name="Cusick C."/>
            <person name="Shea T."/>
            <person name="Young S."/>
            <person name="Neafsey D."/>
            <person name="Nusbaum C."/>
            <person name="Birren B."/>
        </authorList>
    </citation>
    <scope>NUCLEOTIDE SEQUENCE [LARGE SCALE GENOMIC DNA]</scope>
    <source>
        <strain evidence="8 10">4G2_DIV0659</strain>
    </source>
</reference>
<evidence type="ECO:0000259" key="6">
    <source>
        <dbReference type="PROSITE" id="PS51099"/>
    </source>
</evidence>
<dbReference type="PROSITE" id="PS51099">
    <property type="entry name" value="PTS_EIIB_TYPE_2"/>
    <property type="match status" value="1"/>
</dbReference>
<dbReference type="GO" id="GO:0006355">
    <property type="term" value="P:regulation of DNA-templated transcription"/>
    <property type="evidence" value="ECO:0007669"/>
    <property type="project" value="InterPro"/>
</dbReference>
<evidence type="ECO:0000313" key="9">
    <source>
        <dbReference type="EMBL" id="OTO09399.1"/>
    </source>
</evidence>
<feature type="domain" description="PTS EIIB type-2" evidence="6">
    <location>
        <begin position="418"/>
        <end position="508"/>
    </location>
</feature>
<evidence type="ECO:0000256" key="4">
    <source>
        <dbReference type="ARBA" id="ARBA00023159"/>
    </source>
</evidence>
<dbReference type="Gene3D" id="3.40.50.2300">
    <property type="match status" value="1"/>
</dbReference>
<dbReference type="PANTHER" id="PTHR30185:SF18">
    <property type="entry name" value="TRANSCRIPTIONAL REGULATOR MTLR"/>
    <property type="match status" value="1"/>
</dbReference>
<sequence length="628" mass="72961">MSRMSLHLSKREIKILLLLLDLEDSVTTKELAETFQVSVRTIKYDLDNVREWFKEQNVILQARRNKGIWLDIPDSERLTLKNEIIEVERFETYPDQELRVNQLIFRLLLAPDCLTSQELADDLQVSRNTIVSDLDRVDELIQTYGLTLNRQSRQGFSINGEENKIRLLMEYITQKEITEYDIYQIMSYFVQSGQQKKMQEVHVGVNTIFQTIYQVALKEMTSLLDPSLFDQFNYAEILSITLRVAIAASRMQLHHTVGAYKMLTNQKVLEQKQELPFLLMKKVFDHYELPLLADEYFYIYSDVFVANNQQDIVGLTEELIKDVSEEISFPFYRDRQLFTNLFAHLSLRLTKKHLFINEYNPFVDDIKAKYPQLFSAIQLASQSDIVGSALLINDSFIAYIALHFLVAYEKNLHEVNVVRIVYVCSTGLGVTSLIEQKIMEEVSNVEIAGFASVLNAADVIEEKNPDLVLSIFPIEIVNRPFIKVNPLPTEADLHSVQEEVNKILSHTKTGKVPRLVPRQQIKEKQGIETESRDILVRTYVIYEELLKAFAEKLTKEYKEAFLLHVMLMVHRITFDSQYENEGNIVKETLLTQHELVEKIEQIFAKNDLMVNQAEITALLNYIREGEHI</sequence>
<name>A0A242CGV7_9ENTE</name>
<dbReference type="InterPro" id="IPR013011">
    <property type="entry name" value="PTS_EIIB_2"/>
</dbReference>